<keyword evidence="6" id="KW-0143">Chaperone</keyword>
<proteinExistence type="predicted"/>
<keyword evidence="2" id="KW-0479">Metal-binding</keyword>
<dbReference type="InterPro" id="IPR001623">
    <property type="entry name" value="DnaJ_domain"/>
</dbReference>
<keyword evidence="3" id="KW-0677">Repeat</keyword>
<evidence type="ECO:0000256" key="4">
    <source>
        <dbReference type="ARBA" id="ARBA00022771"/>
    </source>
</evidence>
<feature type="domain" description="J" evidence="7">
    <location>
        <begin position="55"/>
        <end position="120"/>
    </location>
</feature>
<dbReference type="GO" id="GO:0008270">
    <property type="term" value="F:zinc ion binding"/>
    <property type="evidence" value="ECO:0007669"/>
    <property type="project" value="UniProtKB-KW"/>
</dbReference>
<dbReference type="PANTHER" id="PTHR43096">
    <property type="entry name" value="DNAJ HOMOLOG 1, MITOCHONDRIAL-RELATED"/>
    <property type="match status" value="1"/>
</dbReference>
<organism evidence="8 9">
    <name type="scientific">Eisenbergiella tayi</name>
    <dbReference type="NCBI Taxonomy" id="1432052"/>
    <lineage>
        <taxon>Bacteria</taxon>
        <taxon>Bacillati</taxon>
        <taxon>Bacillota</taxon>
        <taxon>Clostridia</taxon>
        <taxon>Lachnospirales</taxon>
        <taxon>Lachnospiraceae</taxon>
        <taxon>Eisenbergiella</taxon>
    </lineage>
</organism>
<evidence type="ECO:0000313" key="8">
    <source>
        <dbReference type="EMBL" id="ODM11854.1"/>
    </source>
</evidence>
<dbReference type="Proteomes" id="UP000095003">
    <property type="component" value="Unassembled WGS sequence"/>
</dbReference>
<dbReference type="PANTHER" id="PTHR43096:SF48">
    <property type="entry name" value="CHAPERONE PROTEIN DNAJ"/>
    <property type="match status" value="1"/>
</dbReference>
<dbReference type="InterPro" id="IPR008971">
    <property type="entry name" value="HSP40/DnaJ_pept-bd"/>
</dbReference>
<dbReference type="CDD" id="cd10747">
    <property type="entry name" value="DnaJ_C"/>
    <property type="match status" value="1"/>
</dbReference>
<dbReference type="SUPFAM" id="SSF49493">
    <property type="entry name" value="HSP40/DnaJ peptide-binding domain"/>
    <property type="match status" value="2"/>
</dbReference>
<dbReference type="Gene3D" id="2.60.260.20">
    <property type="entry name" value="Urease metallochaperone UreE, N-terminal domain"/>
    <property type="match status" value="2"/>
</dbReference>
<evidence type="ECO:0000256" key="6">
    <source>
        <dbReference type="ARBA" id="ARBA00023186"/>
    </source>
</evidence>
<keyword evidence="4" id="KW-0863">Zinc-finger</keyword>
<keyword evidence="1" id="KW-0235">DNA replication</keyword>
<dbReference type="GO" id="GO:0051082">
    <property type="term" value="F:unfolded protein binding"/>
    <property type="evidence" value="ECO:0007669"/>
    <property type="project" value="InterPro"/>
</dbReference>
<dbReference type="Pfam" id="PF00226">
    <property type="entry name" value="DnaJ"/>
    <property type="match status" value="1"/>
</dbReference>
<gene>
    <name evidence="8" type="primary">dnaJ_2</name>
    <name evidence="8" type="ORF">BEH84_02469</name>
</gene>
<dbReference type="FunFam" id="1.10.287.110:FF:000034">
    <property type="entry name" value="Chaperone protein DnaJ"/>
    <property type="match status" value="1"/>
</dbReference>
<protein>
    <submittedName>
        <fullName evidence="8">Chaperone protein DnaJ</fullName>
    </submittedName>
</protein>
<name>A0A1E3AT81_9FIRM</name>
<reference evidence="8 9" key="1">
    <citation type="submission" date="2016-07" db="EMBL/GenBank/DDBJ databases">
        <title>Characterization of isolates of Eisenbergiella tayi derived from blood cultures, using whole genome sequencing.</title>
        <authorList>
            <person name="Burdz T."/>
            <person name="Wiebe D."/>
            <person name="Huynh C."/>
            <person name="Bernard K."/>
        </authorList>
    </citation>
    <scope>NUCLEOTIDE SEQUENCE [LARGE SCALE GENOMIC DNA]</scope>
    <source>
        <strain evidence="8 9">NML 120489</strain>
    </source>
</reference>
<dbReference type="GO" id="GO:0005737">
    <property type="term" value="C:cytoplasm"/>
    <property type="evidence" value="ECO:0007669"/>
    <property type="project" value="TreeGrafter"/>
</dbReference>
<dbReference type="SMART" id="SM00271">
    <property type="entry name" value="DnaJ"/>
    <property type="match status" value="1"/>
</dbReference>
<evidence type="ECO:0000256" key="5">
    <source>
        <dbReference type="ARBA" id="ARBA00022833"/>
    </source>
</evidence>
<dbReference type="InterPro" id="IPR002939">
    <property type="entry name" value="DnaJ_C"/>
</dbReference>
<dbReference type="GO" id="GO:0006260">
    <property type="term" value="P:DNA replication"/>
    <property type="evidence" value="ECO:0007669"/>
    <property type="project" value="UniProtKB-KW"/>
</dbReference>
<evidence type="ECO:0000313" key="9">
    <source>
        <dbReference type="Proteomes" id="UP000095003"/>
    </source>
</evidence>
<evidence type="ECO:0000256" key="1">
    <source>
        <dbReference type="ARBA" id="ARBA00022705"/>
    </source>
</evidence>
<dbReference type="PATRIC" id="fig|1432052.3.peg.2723"/>
<sequence length="404" mass="43847">MKNRRKNEYYYPGAIDFTLAICYITYRTNITMPSYPTGQQKADEWKVTAMAAKRDYYEILGIDKNADDNTIKKAYRKLAKKYHPDQNAGNAQAERQFKEVTEAYSVLSDPEKKKLYDQFGHAAFDGSAPDPDSFTRGGAGNGGFREFHFEQGNMDDIFGDIFSGIFHGKEDAGRGFSFHGFGGDGFMGHGADGRGFAGSSFGSHGFGGNGFAGSDVRMKGQDIQAQVEVSFDEAVFGCDKVISLQNAEGQVQSLQVHIPAGIEDGKNVRLKGKGMPGYGGGKPGDLLLKVKTGSKPGFERKGMDVYSTISIPFTTAVFGGEVPVQTLSGKIMCKIREGTQSGSKIRLKGRGIVSMKNPSVHGDHYVTVQIQVPKNLSREAKEKLKEYEEACGAGRHGSKKGSAA</sequence>
<evidence type="ECO:0000259" key="7">
    <source>
        <dbReference type="PROSITE" id="PS50076"/>
    </source>
</evidence>
<dbReference type="GO" id="GO:0042026">
    <property type="term" value="P:protein refolding"/>
    <property type="evidence" value="ECO:0007669"/>
    <property type="project" value="TreeGrafter"/>
</dbReference>
<dbReference type="InterPro" id="IPR018253">
    <property type="entry name" value="DnaJ_domain_CS"/>
</dbReference>
<keyword evidence="5" id="KW-0862">Zinc</keyword>
<dbReference type="FunFam" id="2.60.260.20:FF:000009">
    <property type="entry name" value="Putative Mitochondrial DnaJ chaperone"/>
    <property type="match status" value="1"/>
</dbReference>
<dbReference type="PROSITE" id="PS50076">
    <property type="entry name" value="DNAJ_2"/>
    <property type="match status" value="1"/>
</dbReference>
<accession>A0A1E3AT81</accession>
<dbReference type="SUPFAM" id="SSF46565">
    <property type="entry name" value="Chaperone J-domain"/>
    <property type="match status" value="1"/>
</dbReference>
<dbReference type="Pfam" id="PF01556">
    <property type="entry name" value="DnaJ_C"/>
    <property type="match status" value="1"/>
</dbReference>
<dbReference type="CDD" id="cd06257">
    <property type="entry name" value="DnaJ"/>
    <property type="match status" value="1"/>
</dbReference>
<dbReference type="PROSITE" id="PS00636">
    <property type="entry name" value="DNAJ_1"/>
    <property type="match status" value="1"/>
</dbReference>
<comment type="caution">
    <text evidence="8">The sequence shown here is derived from an EMBL/GenBank/DDBJ whole genome shotgun (WGS) entry which is preliminary data.</text>
</comment>
<dbReference type="EMBL" id="MCGI01000002">
    <property type="protein sequence ID" value="ODM11854.1"/>
    <property type="molecule type" value="Genomic_DNA"/>
</dbReference>
<dbReference type="Gene3D" id="1.10.287.110">
    <property type="entry name" value="DnaJ domain"/>
    <property type="match status" value="1"/>
</dbReference>
<evidence type="ECO:0000256" key="2">
    <source>
        <dbReference type="ARBA" id="ARBA00022723"/>
    </source>
</evidence>
<dbReference type="InterPro" id="IPR036869">
    <property type="entry name" value="J_dom_sf"/>
</dbReference>
<dbReference type="AlphaFoldDB" id="A0A1E3AT81"/>
<dbReference type="FunFam" id="2.60.260.20:FF:000005">
    <property type="entry name" value="Chaperone protein dnaJ 1, mitochondrial"/>
    <property type="match status" value="1"/>
</dbReference>
<dbReference type="PRINTS" id="PR00625">
    <property type="entry name" value="JDOMAIN"/>
</dbReference>
<evidence type="ECO:0000256" key="3">
    <source>
        <dbReference type="ARBA" id="ARBA00022737"/>
    </source>
</evidence>